<evidence type="ECO:0000313" key="4">
    <source>
        <dbReference type="Proteomes" id="UP000243515"/>
    </source>
</evidence>
<feature type="region of interest" description="Disordered" evidence="1">
    <location>
        <begin position="39"/>
        <end position="89"/>
    </location>
</feature>
<dbReference type="GO" id="GO:0005762">
    <property type="term" value="C:mitochondrial large ribosomal subunit"/>
    <property type="evidence" value="ECO:0007669"/>
    <property type="project" value="InterPro"/>
</dbReference>
<name>A0A232LTE7_9EURO</name>
<reference evidence="3 4" key="1">
    <citation type="journal article" date="2015" name="Environ. Microbiol.">
        <title>Metagenome sequence of Elaphomyces granulatus from sporocarp tissue reveals Ascomycota ectomycorrhizal fingerprints of genome expansion and a Proteobacteria-rich microbiome.</title>
        <authorList>
            <person name="Quandt C.A."/>
            <person name="Kohler A."/>
            <person name="Hesse C.N."/>
            <person name="Sharpton T.J."/>
            <person name="Martin F."/>
            <person name="Spatafora J.W."/>
        </authorList>
    </citation>
    <scope>NUCLEOTIDE SEQUENCE [LARGE SCALE GENOMIC DNA]</scope>
    <source>
        <strain evidence="3 4">OSC145934</strain>
    </source>
</reference>
<dbReference type="InterPro" id="IPR037507">
    <property type="entry name" value="Ribosomal_mL59"/>
</dbReference>
<feature type="domain" description="Large ribosomal subunit protein mL59" evidence="2">
    <location>
        <begin position="20"/>
        <end position="199"/>
    </location>
</feature>
<dbReference type="EMBL" id="NPHW01004888">
    <property type="protein sequence ID" value="OXV07399.1"/>
    <property type="molecule type" value="Genomic_DNA"/>
</dbReference>
<keyword evidence="4" id="KW-1185">Reference proteome</keyword>
<dbReference type="Proteomes" id="UP000243515">
    <property type="component" value="Unassembled WGS sequence"/>
</dbReference>
<dbReference type="PANTHER" id="PTHR28041">
    <property type="entry name" value="54S RIBOSOMAL PROTEIN L25, MITOCHONDRIAL"/>
    <property type="match status" value="1"/>
</dbReference>
<dbReference type="OrthoDB" id="18529at2759"/>
<dbReference type="GO" id="GO:0003735">
    <property type="term" value="F:structural constituent of ribosome"/>
    <property type="evidence" value="ECO:0007669"/>
    <property type="project" value="InterPro"/>
</dbReference>
<dbReference type="AlphaFoldDB" id="A0A232LTE7"/>
<evidence type="ECO:0000256" key="1">
    <source>
        <dbReference type="SAM" id="MobiDB-lite"/>
    </source>
</evidence>
<proteinExistence type="predicted"/>
<organism evidence="3 4">
    <name type="scientific">Elaphomyces granulatus</name>
    <dbReference type="NCBI Taxonomy" id="519963"/>
    <lineage>
        <taxon>Eukaryota</taxon>
        <taxon>Fungi</taxon>
        <taxon>Dikarya</taxon>
        <taxon>Ascomycota</taxon>
        <taxon>Pezizomycotina</taxon>
        <taxon>Eurotiomycetes</taxon>
        <taxon>Eurotiomycetidae</taxon>
        <taxon>Eurotiales</taxon>
        <taxon>Elaphomycetaceae</taxon>
        <taxon>Elaphomyces</taxon>
    </lineage>
</organism>
<feature type="compositionally biased region" description="Basic residues" evidence="1">
    <location>
        <begin position="212"/>
        <end position="227"/>
    </location>
</feature>
<dbReference type="PANTHER" id="PTHR28041:SF1">
    <property type="entry name" value="LARGE RIBOSOMAL SUBUNIT PROTEIN ML59"/>
    <property type="match status" value="1"/>
</dbReference>
<feature type="region of interest" description="Disordered" evidence="1">
    <location>
        <begin position="208"/>
        <end position="227"/>
    </location>
</feature>
<gene>
    <name evidence="3" type="ORF">Egran_04836</name>
</gene>
<evidence type="ECO:0000259" key="2">
    <source>
        <dbReference type="Pfam" id="PF18126"/>
    </source>
</evidence>
<dbReference type="Pfam" id="PF18126">
    <property type="entry name" value="Mitoc_mL59"/>
    <property type="match status" value="1"/>
</dbReference>
<dbReference type="InterPro" id="IPR040922">
    <property type="entry name" value="Ribosomal_mL59_dom"/>
</dbReference>
<feature type="compositionally biased region" description="Basic and acidic residues" evidence="1">
    <location>
        <begin position="70"/>
        <end position="79"/>
    </location>
</feature>
<feature type="compositionally biased region" description="Low complexity" evidence="1">
    <location>
        <begin position="54"/>
        <end position="64"/>
    </location>
</feature>
<accession>A0A232LTE7</accession>
<sequence length="227" mass="25617">MSATQAHQASQSLVSKLPLRLRNFFARYPPQVYSAMVVPPPSPPPAVEGANEDSSSLNLGSLPSPYTPSREAKGSKRPDPTAWSPSKALLCSNPKHPNPFLPKKNFCTGKWYGARIGLRQQADLVKLAKKYSVEALLPPGRKSTAYKETRRLERGLQIKGTGIGQKVKGHKWERTMETRLEERRKAMLEMPEIIRLWKQVKFYPTMLSKPLHGGRGHGRGWKKWPKR</sequence>
<protein>
    <recommendedName>
        <fullName evidence="2">Large ribosomal subunit protein mL59 domain-containing protein</fullName>
    </recommendedName>
</protein>
<comment type="caution">
    <text evidence="3">The sequence shown here is derived from an EMBL/GenBank/DDBJ whole genome shotgun (WGS) entry which is preliminary data.</text>
</comment>
<evidence type="ECO:0000313" key="3">
    <source>
        <dbReference type="EMBL" id="OXV07399.1"/>
    </source>
</evidence>